<dbReference type="EMBL" id="SNRW01007566">
    <property type="protein sequence ID" value="KAA6381033.1"/>
    <property type="molecule type" value="Genomic_DNA"/>
</dbReference>
<dbReference type="InterPro" id="IPR052055">
    <property type="entry name" value="Hepadnavirus_pol/RT"/>
</dbReference>
<dbReference type="PANTHER" id="PTHR33050:SF7">
    <property type="entry name" value="RIBONUCLEASE H"/>
    <property type="match status" value="1"/>
</dbReference>
<reference evidence="1 2" key="1">
    <citation type="submission" date="2019-03" db="EMBL/GenBank/DDBJ databases">
        <title>Single cell metagenomics reveals metabolic interactions within the superorganism composed of flagellate Streblomastix strix and complex community of Bacteroidetes bacteria on its surface.</title>
        <authorList>
            <person name="Treitli S.C."/>
            <person name="Kolisko M."/>
            <person name="Husnik F."/>
            <person name="Keeling P."/>
            <person name="Hampl V."/>
        </authorList>
    </citation>
    <scope>NUCLEOTIDE SEQUENCE [LARGE SCALE GENOMIC DNA]</scope>
    <source>
        <strain evidence="1">ST1C</strain>
    </source>
</reference>
<accession>A0A5J4VF48</accession>
<organism evidence="1 2">
    <name type="scientific">Streblomastix strix</name>
    <dbReference type="NCBI Taxonomy" id="222440"/>
    <lineage>
        <taxon>Eukaryota</taxon>
        <taxon>Metamonada</taxon>
        <taxon>Preaxostyla</taxon>
        <taxon>Oxymonadida</taxon>
        <taxon>Streblomastigidae</taxon>
        <taxon>Streblomastix</taxon>
    </lineage>
</organism>
<proteinExistence type="predicted"/>
<dbReference type="PANTHER" id="PTHR33050">
    <property type="entry name" value="REVERSE TRANSCRIPTASE DOMAIN-CONTAINING PROTEIN"/>
    <property type="match status" value="1"/>
</dbReference>
<dbReference type="CDD" id="cd09275">
    <property type="entry name" value="RNase_HI_RT_DIRS1"/>
    <property type="match status" value="1"/>
</dbReference>
<dbReference type="Proteomes" id="UP000324800">
    <property type="component" value="Unassembled WGS sequence"/>
</dbReference>
<comment type="caution">
    <text evidence="1">The sequence shown here is derived from an EMBL/GenBank/DDBJ whole genome shotgun (WGS) entry which is preliminary data.</text>
</comment>
<dbReference type="AlphaFoldDB" id="A0A5J4VF48"/>
<sequence length="264" mass="29376">MEQQDVSEQGHIVRSILVEEQDRIDQTDQSNSIAITSHLNNGRFSGLMGATLEINSSKQEIWFQGDWNNHWRLTSSNQRETAAVLCGLLRSAPFLREQQVQSLKVETDDSSTAYNLNKGAAAISLLKLTDRILEVAEDLELQIHAFHIHGKESTIPDSLSRITTSDDYSLNEEILQQKVQEVCQPVAGQMGGSPGLSVDIMATRGTVSTPTYPSDTANSKQANGRLDISFDDPPILTITTVVTCTHEDDIKTDYPKRKRRRLIP</sequence>
<evidence type="ECO:0000313" key="1">
    <source>
        <dbReference type="EMBL" id="KAA6381033.1"/>
    </source>
</evidence>
<protein>
    <submittedName>
        <fullName evidence="1">Uncharacterized protein</fullName>
    </submittedName>
</protein>
<name>A0A5J4VF48_9EUKA</name>
<evidence type="ECO:0000313" key="2">
    <source>
        <dbReference type="Proteomes" id="UP000324800"/>
    </source>
</evidence>
<gene>
    <name evidence="1" type="ORF">EZS28_023444</name>
</gene>
<feature type="non-terminal residue" evidence="1">
    <location>
        <position position="264"/>
    </location>
</feature>